<name>A0A655PCN9_VIBCL</name>
<gene>
    <name evidence="1" type="ORF">ERS013200_02758</name>
</gene>
<reference evidence="1 2" key="1">
    <citation type="submission" date="2015-07" db="EMBL/GenBank/DDBJ databases">
        <authorList>
            <consortium name="Pathogen Informatics"/>
        </authorList>
    </citation>
    <scope>NUCLEOTIDE SEQUENCE [LARGE SCALE GENOMIC DNA]</scope>
    <source>
        <strain evidence="1 2">A316</strain>
    </source>
</reference>
<evidence type="ECO:0000313" key="2">
    <source>
        <dbReference type="Proteomes" id="UP000041770"/>
    </source>
</evidence>
<organism evidence="1 2">
    <name type="scientific">Vibrio cholerae</name>
    <dbReference type="NCBI Taxonomy" id="666"/>
    <lineage>
        <taxon>Bacteria</taxon>
        <taxon>Pseudomonadati</taxon>
        <taxon>Pseudomonadota</taxon>
        <taxon>Gammaproteobacteria</taxon>
        <taxon>Vibrionales</taxon>
        <taxon>Vibrionaceae</taxon>
        <taxon>Vibrio</taxon>
    </lineage>
</organism>
<dbReference type="AlphaFoldDB" id="A0A655PCN9"/>
<dbReference type="Proteomes" id="UP000041770">
    <property type="component" value="Unassembled WGS sequence"/>
</dbReference>
<evidence type="ECO:0000313" key="1">
    <source>
        <dbReference type="EMBL" id="CSC97015.1"/>
    </source>
</evidence>
<sequence length="59" mass="6524">MHNRVVTTPLSPSRAITIISLAANGLNLSVANTLVIFHPSMDRFIAKSLAQPKQILIWR</sequence>
<accession>A0A655PCN9</accession>
<dbReference type="EMBL" id="CWQY01000020">
    <property type="protein sequence ID" value="CSC97015.1"/>
    <property type="molecule type" value="Genomic_DNA"/>
</dbReference>
<proteinExistence type="predicted"/>
<protein>
    <submittedName>
        <fullName evidence="1">Uncharacterized protein</fullName>
    </submittedName>
</protein>